<name>A0A7J9DQU9_9ROSI</name>
<dbReference type="GO" id="GO:0003676">
    <property type="term" value="F:nucleic acid binding"/>
    <property type="evidence" value="ECO:0007669"/>
    <property type="project" value="InterPro"/>
</dbReference>
<evidence type="ECO:0000313" key="3">
    <source>
        <dbReference type="Proteomes" id="UP000593568"/>
    </source>
</evidence>
<proteinExistence type="predicted"/>
<gene>
    <name evidence="2" type="ORF">Gotri_012548</name>
</gene>
<dbReference type="PANTHER" id="PTHR47074">
    <property type="entry name" value="BNAC02G40300D PROTEIN"/>
    <property type="match status" value="1"/>
</dbReference>
<dbReference type="Proteomes" id="UP000593568">
    <property type="component" value="Unassembled WGS sequence"/>
</dbReference>
<dbReference type="AlphaFoldDB" id="A0A7J9DQU9"/>
<reference evidence="2 3" key="1">
    <citation type="journal article" date="2019" name="Genome Biol. Evol.">
        <title>Insights into the evolution of the New World diploid cottons (Gossypium, subgenus Houzingenia) based on genome sequencing.</title>
        <authorList>
            <person name="Grover C.E."/>
            <person name="Arick M.A. 2nd"/>
            <person name="Thrash A."/>
            <person name="Conover J.L."/>
            <person name="Sanders W.S."/>
            <person name="Peterson D.G."/>
            <person name="Frelichowski J.E."/>
            <person name="Scheffler J.A."/>
            <person name="Scheffler B.E."/>
            <person name="Wendel J.F."/>
        </authorList>
    </citation>
    <scope>NUCLEOTIDE SEQUENCE [LARGE SCALE GENOMIC DNA]</scope>
    <source>
        <strain evidence="2">8</strain>
        <tissue evidence="2">Leaf</tissue>
    </source>
</reference>
<dbReference type="Gene3D" id="3.30.420.10">
    <property type="entry name" value="Ribonuclease H-like superfamily/Ribonuclease H"/>
    <property type="match status" value="1"/>
</dbReference>
<dbReference type="EMBL" id="JABEZW010000004">
    <property type="protein sequence ID" value="MBA0763018.1"/>
    <property type="molecule type" value="Genomic_DNA"/>
</dbReference>
<keyword evidence="3" id="KW-1185">Reference proteome</keyword>
<protein>
    <recommendedName>
        <fullName evidence="1">RNase H type-1 domain-containing protein</fullName>
    </recommendedName>
</protein>
<sequence length="158" mass="18158">MAACTYPNEHVLNSTMVEAQACLQAVIFTEELGFKKVFVEGDALTVIKRVKVVEEDKSNISNLVKEMKERFCIFDKIEFRYVSLKANEVAHALATEGRRYEIPKYWIEEALKKVEDLANQDRSGGSGLSTKAYPRSTERIMVRLWCILYTDVMVEPRK</sequence>
<dbReference type="InterPro" id="IPR044730">
    <property type="entry name" value="RNase_H-like_dom_plant"/>
</dbReference>
<dbReference type="InterPro" id="IPR002156">
    <property type="entry name" value="RNaseH_domain"/>
</dbReference>
<dbReference type="InterPro" id="IPR052929">
    <property type="entry name" value="RNase_H-like_EbsB-rel"/>
</dbReference>
<accession>A0A7J9DQU9</accession>
<dbReference type="SUPFAM" id="SSF53098">
    <property type="entry name" value="Ribonuclease H-like"/>
    <property type="match status" value="1"/>
</dbReference>
<dbReference type="GO" id="GO:0004523">
    <property type="term" value="F:RNA-DNA hybrid ribonuclease activity"/>
    <property type="evidence" value="ECO:0007669"/>
    <property type="project" value="InterPro"/>
</dbReference>
<organism evidence="2 3">
    <name type="scientific">Gossypium trilobum</name>
    <dbReference type="NCBI Taxonomy" id="34281"/>
    <lineage>
        <taxon>Eukaryota</taxon>
        <taxon>Viridiplantae</taxon>
        <taxon>Streptophyta</taxon>
        <taxon>Embryophyta</taxon>
        <taxon>Tracheophyta</taxon>
        <taxon>Spermatophyta</taxon>
        <taxon>Magnoliopsida</taxon>
        <taxon>eudicotyledons</taxon>
        <taxon>Gunneridae</taxon>
        <taxon>Pentapetalae</taxon>
        <taxon>rosids</taxon>
        <taxon>malvids</taxon>
        <taxon>Malvales</taxon>
        <taxon>Malvaceae</taxon>
        <taxon>Malvoideae</taxon>
        <taxon>Gossypium</taxon>
    </lineage>
</organism>
<evidence type="ECO:0000259" key="1">
    <source>
        <dbReference type="Pfam" id="PF13456"/>
    </source>
</evidence>
<evidence type="ECO:0000313" key="2">
    <source>
        <dbReference type="EMBL" id="MBA0763018.1"/>
    </source>
</evidence>
<dbReference type="InterPro" id="IPR036397">
    <property type="entry name" value="RNaseH_sf"/>
</dbReference>
<comment type="caution">
    <text evidence="2">The sequence shown here is derived from an EMBL/GenBank/DDBJ whole genome shotgun (WGS) entry which is preliminary data.</text>
</comment>
<dbReference type="CDD" id="cd06222">
    <property type="entry name" value="RNase_H_like"/>
    <property type="match status" value="1"/>
</dbReference>
<dbReference type="Pfam" id="PF13456">
    <property type="entry name" value="RVT_3"/>
    <property type="match status" value="1"/>
</dbReference>
<dbReference type="InterPro" id="IPR012337">
    <property type="entry name" value="RNaseH-like_sf"/>
</dbReference>
<dbReference type="PANTHER" id="PTHR47074:SF61">
    <property type="entry name" value="RNASE H TYPE-1 DOMAIN-CONTAINING PROTEIN"/>
    <property type="match status" value="1"/>
</dbReference>
<feature type="domain" description="RNase H type-1" evidence="1">
    <location>
        <begin position="9"/>
        <end position="96"/>
    </location>
</feature>